<dbReference type="EMBL" id="DWUY01000278">
    <property type="protein sequence ID" value="HJD29755.1"/>
    <property type="molecule type" value="Genomic_DNA"/>
</dbReference>
<evidence type="ECO:0000313" key="2">
    <source>
        <dbReference type="EMBL" id="HJD29755.1"/>
    </source>
</evidence>
<comment type="caution">
    <text evidence="2">The sequence shown here is derived from an EMBL/GenBank/DDBJ whole genome shotgun (WGS) entry which is preliminary data.</text>
</comment>
<feature type="region of interest" description="Disordered" evidence="1">
    <location>
        <begin position="1"/>
        <end position="24"/>
    </location>
</feature>
<proteinExistence type="predicted"/>
<evidence type="ECO:0000256" key="1">
    <source>
        <dbReference type="SAM" id="MobiDB-lite"/>
    </source>
</evidence>
<accession>A0A9D2TX81</accession>
<reference evidence="2" key="1">
    <citation type="journal article" date="2021" name="PeerJ">
        <title>Extensive microbial diversity within the chicken gut microbiome revealed by metagenomics and culture.</title>
        <authorList>
            <person name="Gilroy R."/>
            <person name="Ravi A."/>
            <person name="Getino M."/>
            <person name="Pursley I."/>
            <person name="Horton D.L."/>
            <person name="Alikhan N.F."/>
            <person name="Baker D."/>
            <person name="Gharbi K."/>
            <person name="Hall N."/>
            <person name="Watson M."/>
            <person name="Adriaenssens E.M."/>
            <person name="Foster-Nyarko E."/>
            <person name="Jarju S."/>
            <person name="Secka A."/>
            <person name="Antonio M."/>
            <person name="Oren A."/>
            <person name="Chaudhuri R.R."/>
            <person name="La Ragione R."/>
            <person name="Hildebrand F."/>
            <person name="Pallen M.J."/>
        </authorList>
    </citation>
    <scope>NUCLEOTIDE SEQUENCE</scope>
    <source>
        <strain evidence="2">ChiBcec6-4105</strain>
    </source>
</reference>
<protein>
    <submittedName>
        <fullName evidence="2">Uncharacterized protein</fullName>
    </submittedName>
</protein>
<organism evidence="2 3">
    <name type="scientific">Candidatus Blautia avicola</name>
    <dbReference type="NCBI Taxonomy" id="2838483"/>
    <lineage>
        <taxon>Bacteria</taxon>
        <taxon>Bacillati</taxon>
        <taxon>Bacillota</taxon>
        <taxon>Clostridia</taxon>
        <taxon>Lachnospirales</taxon>
        <taxon>Lachnospiraceae</taxon>
        <taxon>Blautia</taxon>
    </lineage>
</organism>
<dbReference type="AlphaFoldDB" id="A0A9D2TX81"/>
<gene>
    <name evidence="2" type="ORF">H9914_12285</name>
</gene>
<evidence type="ECO:0000313" key="3">
    <source>
        <dbReference type="Proteomes" id="UP000823892"/>
    </source>
</evidence>
<dbReference type="Proteomes" id="UP000823892">
    <property type="component" value="Unassembled WGS sequence"/>
</dbReference>
<sequence length="83" mass="8958">MDISDGDCDSHPAEPEMEDLGSFASVDPVAVDQACYDAVVNSPDPGKKALIERMDSRHGIHTVEAAAQHGLGNREYEMISLDE</sequence>
<reference evidence="2" key="2">
    <citation type="submission" date="2021-04" db="EMBL/GenBank/DDBJ databases">
        <authorList>
            <person name="Gilroy R."/>
        </authorList>
    </citation>
    <scope>NUCLEOTIDE SEQUENCE</scope>
    <source>
        <strain evidence="2">ChiBcec6-4105</strain>
    </source>
</reference>
<name>A0A9D2TX81_9FIRM</name>